<feature type="domain" description="XPG-I" evidence="19">
    <location>
        <begin position="132"/>
        <end position="206"/>
    </location>
</feature>
<evidence type="ECO:0000256" key="13">
    <source>
        <dbReference type="ARBA" id="ARBA00029382"/>
    </source>
</evidence>
<dbReference type="PRINTS" id="PR00853">
    <property type="entry name" value="XPGRADSUPER"/>
</dbReference>
<evidence type="ECO:0000256" key="7">
    <source>
        <dbReference type="ARBA" id="ARBA00022801"/>
    </source>
</evidence>
<sequence length="543" mass="59900">MEVESYMGRIVAIDASMALYQFLIAIRAQGGEGTAAAVLTNAEGEQTSHIQGMFNRTIRLLSAGIKPVYVFDGKPPNMKGGELAKRQAKRAEAQKKLEEARAKGDIEAIEKHEGALVKVSKKDAEDVKVLLRAMGVPVVEAPCEAEAQCAELVRGGKAYAAGTEDMDVLTFAATRQLRKLTFSSSKKADQRIVEINHARLLNDIGLTNDQFVDLCILCGCDYTNRIDKVGPKTALKLIKQHGSIEAILKSMSTSPKEYDRVPDEWLDADTRSKRKAKRRAQALARLTNTENRVPLETTKPKEDNNAHHQDIDNKQQQDKNKIQPLAFAATTNEIPAFAPTTQSVNTSTAEATFAATTNEIPAFAPTTQSVNISTEIEATSAPTTTEIVQQPLMTEATENIIPMEVDEDEFIPVKTAELKESESTEIELEEQNDEDESKHVPEYIGARKLFKEHEIIPAKDIQLKWTKPDEAALRAFLIDKMGFAAERVDGAIKKLITAQGSLKQQRMDSFFKVLPKKVDGNVNKRPPPPASKKPAAAKKKKTR</sequence>
<keyword evidence="6 16" id="KW-0227">DNA damage</keyword>
<dbReference type="SMART" id="SM00279">
    <property type="entry name" value="HhH2"/>
    <property type="match status" value="1"/>
</dbReference>
<keyword evidence="2 16" id="KW-0235">DNA replication</keyword>
<organism evidence="21">
    <name type="scientific">Aureoumbra lagunensis</name>
    <dbReference type="NCBI Taxonomy" id="44058"/>
    <lineage>
        <taxon>Eukaryota</taxon>
        <taxon>Sar</taxon>
        <taxon>Stramenopiles</taxon>
        <taxon>Ochrophyta</taxon>
        <taxon>Pelagophyceae</taxon>
        <taxon>Pelagomonadales</taxon>
        <taxon>Aureoumbra</taxon>
    </lineage>
</organism>
<dbReference type="HAMAP" id="MF_00614">
    <property type="entry name" value="Fen"/>
    <property type="match status" value="1"/>
</dbReference>
<dbReference type="InterPro" id="IPR008918">
    <property type="entry name" value="HhH2"/>
</dbReference>
<evidence type="ECO:0000256" key="2">
    <source>
        <dbReference type="ARBA" id="ARBA00022705"/>
    </source>
</evidence>
<evidence type="ECO:0000259" key="19">
    <source>
        <dbReference type="SMART" id="SM00484"/>
    </source>
</evidence>
<evidence type="ECO:0000256" key="14">
    <source>
        <dbReference type="ARBA" id="ARBA00034726"/>
    </source>
</evidence>
<dbReference type="GO" id="GO:0006284">
    <property type="term" value="P:base-excision repair"/>
    <property type="evidence" value="ECO:0007669"/>
    <property type="project" value="UniProtKB-UniRule"/>
</dbReference>
<evidence type="ECO:0000259" key="18">
    <source>
        <dbReference type="SMART" id="SM00475"/>
    </source>
</evidence>
<evidence type="ECO:0000256" key="10">
    <source>
        <dbReference type="ARBA" id="ARBA00023128"/>
    </source>
</evidence>
<evidence type="ECO:0000256" key="17">
    <source>
        <dbReference type="SAM" id="MobiDB-lite"/>
    </source>
</evidence>
<dbReference type="InterPro" id="IPR029060">
    <property type="entry name" value="PIN-like_dom_sf"/>
</dbReference>
<keyword evidence="9 16" id="KW-0460">Magnesium</keyword>
<evidence type="ECO:0000313" key="21">
    <source>
        <dbReference type="EMBL" id="CAE0360908.1"/>
    </source>
</evidence>
<comment type="cofactor">
    <cofactor evidence="16">
        <name>Mg(2+)</name>
        <dbReference type="ChEBI" id="CHEBI:18420"/>
    </cofactor>
    <text evidence="16">Binds 2 magnesium ions per subunit. They probably participate in the reaction catalyzed by the enzyme. May bind an additional third magnesium ion after substrate binding.</text>
</comment>
<evidence type="ECO:0000256" key="11">
    <source>
        <dbReference type="ARBA" id="ARBA00023204"/>
    </source>
</evidence>
<dbReference type="GO" id="GO:0005654">
    <property type="term" value="C:nucleoplasm"/>
    <property type="evidence" value="ECO:0007669"/>
    <property type="project" value="UniProtKB-SubCell"/>
</dbReference>
<dbReference type="SMART" id="SM00485">
    <property type="entry name" value="XPGN"/>
    <property type="match status" value="1"/>
</dbReference>
<feature type="domain" description="5'-3' exonuclease" evidence="18">
    <location>
        <begin position="8"/>
        <end position="301"/>
    </location>
</feature>
<dbReference type="EMBL" id="HBIJ01002387">
    <property type="protein sequence ID" value="CAE0360908.1"/>
    <property type="molecule type" value="Transcribed_RNA"/>
</dbReference>
<dbReference type="InterPro" id="IPR006084">
    <property type="entry name" value="XPG/Rad2"/>
</dbReference>
<dbReference type="GO" id="GO:0043137">
    <property type="term" value="P:DNA replication, removal of RNA primer"/>
    <property type="evidence" value="ECO:0007669"/>
    <property type="project" value="UniProtKB-UniRule"/>
</dbReference>
<dbReference type="EC" id="3.1.-.-" evidence="16"/>
<keyword evidence="3 16" id="KW-0540">Nuclease</keyword>
<dbReference type="GO" id="GO:0000287">
    <property type="term" value="F:magnesium ion binding"/>
    <property type="evidence" value="ECO:0007669"/>
    <property type="project" value="UniProtKB-UniRule"/>
</dbReference>
<dbReference type="SUPFAM" id="SSF47807">
    <property type="entry name" value="5' to 3' exonuclease, C-terminal subdomain"/>
    <property type="match status" value="2"/>
</dbReference>
<keyword evidence="8 16" id="KW-0269">Exonuclease</keyword>
<gene>
    <name evidence="21" type="ORF">ALAG00032_LOCUS1640</name>
</gene>
<dbReference type="FunFam" id="1.10.150.20:FF:000009">
    <property type="entry name" value="Flap endonuclease 1"/>
    <property type="match status" value="1"/>
</dbReference>
<dbReference type="AlphaFoldDB" id="A0A7S3JRV7"/>
<dbReference type="GO" id="GO:0008409">
    <property type="term" value="F:5'-3' exonuclease activity"/>
    <property type="evidence" value="ECO:0007669"/>
    <property type="project" value="UniProtKB-UniRule"/>
</dbReference>
<protein>
    <recommendedName>
        <fullName evidence="16">Flap endonuclease 1</fullName>
        <shortName evidence="16">FEN-1</shortName>
        <ecNumber evidence="16">3.1.-.-</ecNumber>
    </recommendedName>
    <alternativeName>
        <fullName evidence="16">Flap structure-specific endonuclease 1</fullName>
    </alternativeName>
</protein>
<dbReference type="FunFam" id="3.40.50.1010:FF:000016">
    <property type="entry name" value="Flap endonuclease 1"/>
    <property type="match status" value="1"/>
</dbReference>
<evidence type="ECO:0000256" key="9">
    <source>
        <dbReference type="ARBA" id="ARBA00022842"/>
    </source>
</evidence>
<dbReference type="InterPro" id="IPR036279">
    <property type="entry name" value="5-3_exonuclease_C_sf"/>
</dbReference>
<dbReference type="Gene3D" id="1.10.150.20">
    <property type="entry name" value="5' to 3' exonuclease, C-terminal subdomain"/>
    <property type="match status" value="1"/>
</dbReference>
<dbReference type="SMART" id="SM00475">
    <property type="entry name" value="53EXOc"/>
    <property type="match status" value="1"/>
</dbReference>
<dbReference type="CDD" id="cd09907">
    <property type="entry name" value="H3TH_FEN1-Euk"/>
    <property type="match status" value="1"/>
</dbReference>
<dbReference type="CDD" id="cd09867">
    <property type="entry name" value="PIN_FEN1"/>
    <property type="match status" value="1"/>
</dbReference>
<evidence type="ECO:0000256" key="8">
    <source>
        <dbReference type="ARBA" id="ARBA00022839"/>
    </source>
</evidence>
<feature type="region of interest" description="Disordered" evidence="17">
    <location>
        <begin position="516"/>
        <end position="543"/>
    </location>
</feature>
<keyword evidence="10 16" id="KW-0496">Mitochondrion</keyword>
<keyword evidence="7 16" id="KW-0378">Hydrolase</keyword>
<evidence type="ECO:0000256" key="15">
    <source>
        <dbReference type="ARBA" id="ARBA00063178"/>
    </source>
</evidence>
<accession>A0A7S3JRV7</accession>
<keyword evidence="12 16" id="KW-0539">Nucleus</keyword>
<dbReference type="GO" id="GO:0003677">
    <property type="term" value="F:DNA binding"/>
    <property type="evidence" value="ECO:0007669"/>
    <property type="project" value="UniProtKB-UniRule"/>
</dbReference>
<dbReference type="InterPro" id="IPR006085">
    <property type="entry name" value="XPG_DNA_repair_N"/>
</dbReference>
<evidence type="ECO:0000259" key="20">
    <source>
        <dbReference type="SMART" id="SM00485"/>
    </source>
</evidence>
<dbReference type="SUPFAM" id="SSF88723">
    <property type="entry name" value="PIN domain-like"/>
    <property type="match status" value="1"/>
</dbReference>
<dbReference type="PROSITE" id="PS00842">
    <property type="entry name" value="XPG_2"/>
    <property type="match status" value="1"/>
</dbReference>
<feature type="domain" description="XPG N-terminal" evidence="20">
    <location>
        <begin position="1"/>
        <end position="93"/>
    </location>
</feature>
<keyword evidence="5 16" id="KW-0255">Endonuclease</keyword>
<comment type="subcellular location">
    <subcellularLocation>
        <location evidence="16">Nucleus</location>
        <location evidence="16">Nucleolus</location>
    </subcellularLocation>
    <subcellularLocation>
        <location evidence="16">Nucleus</location>
        <location evidence="16">Nucleoplasm</location>
    </subcellularLocation>
    <subcellularLocation>
        <location evidence="16">Mitochondrion</location>
    </subcellularLocation>
    <text evidence="16">Resides mostly in the nucleoli and relocalizes to the nucleoplasm upon DNA damage.</text>
</comment>
<comment type="similarity">
    <text evidence="14 16">Belongs to the XPG/RAD2 endonuclease family. FEN1 subfamily.</text>
</comment>
<dbReference type="PANTHER" id="PTHR11081">
    <property type="entry name" value="FLAP ENDONUCLEASE FAMILY MEMBER"/>
    <property type="match status" value="1"/>
</dbReference>
<dbReference type="GO" id="GO:0017108">
    <property type="term" value="F:5'-flap endonuclease activity"/>
    <property type="evidence" value="ECO:0007669"/>
    <property type="project" value="UniProtKB-UniRule"/>
</dbReference>
<keyword evidence="11 16" id="KW-0234">DNA repair</keyword>
<evidence type="ECO:0000256" key="3">
    <source>
        <dbReference type="ARBA" id="ARBA00022722"/>
    </source>
</evidence>
<comment type="subunit">
    <text evidence="15">Interacts with PCNA1 and PCNA2. Three molecules of FEN1 bind to one PCNA trimer with each molecule binding to one PCNA monomer. PCNA stimulates the nuclease activity without altering cleavage specificity.</text>
</comment>
<dbReference type="GO" id="GO:0005739">
    <property type="term" value="C:mitochondrion"/>
    <property type="evidence" value="ECO:0007669"/>
    <property type="project" value="UniProtKB-SubCell"/>
</dbReference>
<evidence type="ECO:0000256" key="1">
    <source>
        <dbReference type="ARBA" id="ARBA00022553"/>
    </source>
</evidence>
<evidence type="ECO:0000256" key="4">
    <source>
        <dbReference type="ARBA" id="ARBA00022723"/>
    </source>
</evidence>
<name>A0A7S3JRV7_9STRA</name>
<dbReference type="Pfam" id="PF00867">
    <property type="entry name" value="XPG_I"/>
    <property type="match status" value="1"/>
</dbReference>
<reference evidence="21" key="1">
    <citation type="submission" date="2021-01" db="EMBL/GenBank/DDBJ databases">
        <authorList>
            <person name="Corre E."/>
            <person name="Pelletier E."/>
            <person name="Niang G."/>
            <person name="Scheremetjew M."/>
            <person name="Finn R."/>
            <person name="Kale V."/>
            <person name="Holt S."/>
            <person name="Cochrane G."/>
            <person name="Meng A."/>
            <person name="Brown T."/>
            <person name="Cohen L."/>
        </authorList>
    </citation>
    <scope>NUCLEOTIDE SEQUENCE</scope>
    <source>
        <strain evidence="21">CCMP1510</strain>
    </source>
</reference>
<dbReference type="Gene3D" id="3.40.50.1010">
    <property type="entry name" value="5'-nuclease"/>
    <property type="match status" value="1"/>
</dbReference>
<evidence type="ECO:0000256" key="5">
    <source>
        <dbReference type="ARBA" id="ARBA00022759"/>
    </source>
</evidence>
<evidence type="ECO:0000256" key="12">
    <source>
        <dbReference type="ARBA" id="ARBA00023242"/>
    </source>
</evidence>
<keyword evidence="4 16" id="KW-0479">Metal-binding</keyword>
<dbReference type="InterPro" id="IPR019974">
    <property type="entry name" value="XPG_CS"/>
</dbReference>
<dbReference type="Pfam" id="PF00752">
    <property type="entry name" value="XPG_N"/>
    <property type="match status" value="1"/>
</dbReference>
<dbReference type="SMART" id="SM00484">
    <property type="entry name" value="XPGI"/>
    <property type="match status" value="1"/>
</dbReference>
<evidence type="ECO:0000256" key="16">
    <source>
        <dbReference type="HAMAP-Rule" id="MF_03140"/>
    </source>
</evidence>
<keyword evidence="1 16" id="KW-0597">Phosphoprotein</keyword>
<dbReference type="InterPro" id="IPR006086">
    <property type="entry name" value="XPG-I_dom"/>
</dbReference>
<dbReference type="GO" id="GO:0005730">
    <property type="term" value="C:nucleolus"/>
    <property type="evidence" value="ECO:0007669"/>
    <property type="project" value="UniProtKB-SubCell"/>
</dbReference>
<evidence type="ECO:0000256" key="6">
    <source>
        <dbReference type="ARBA" id="ARBA00022763"/>
    </source>
</evidence>
<proteinExistence type="inferred from homology"/>
<dbReference type="InterPro" id="IPR002421">
    <property type="entry name" value="5-3_exonuclease"/>
</dbReference>
<feature type="compositionally biased region" description="Basic and acidic residues" evidence="17">
    <location>
        <begin position="298"/>
        <end position="319"/>
    </location>
</feature>
<dbReference type="PANTHER" id="PTHR11081:SF9">
    <property type="entry name" value="FLAP ENDONUCLEASE 1"/>
    <property type="match status" value="1"/>
</dbReference>
<comment type="function">
    <text evidence="13 16">Structure-specific nuclease with 5'-flap endonuclease and 5'-3' exonuclease activities involved in DNA replication and repair. During DNA replication, cleaves the 5'-overhanging flap structure that is generated by displacement synthesis when DNA polymerase encounters the 5'-end of a downstream Okazaki fragment. It enters the flap from the 5'-end and then tracks to cleave the flap base, leaving a nick for ligation. Also involved in the long patch base excision repair (LP-BER) pathway, by cleaving within the apurinic/apyrimidinic (AP) site-terminated flap. Acts as a genome stabilization factor that prevents flaps from equilibrating into structures that lead to duplications and deletions. Also possesses 5'-3' exonuclease activity on nicked or gapped double-stranded DNA, and exhibits RNase H activity. Also involved in replication and repair of rDNA and in repairing mitochondrial DNA.</text>
</comment>
<dbReference type="InterPro" id="IPR023426">
    <property type="entry name" value="Flap_endonuc"/>
</dbReference>
<feature type="region of interest" description="Disordered" evidence="17">
    <location>
        <begin position="286"/>
        <end position="319"/>
    </location>
</feature>
<dbReference type="PROSITE" id="PS00841">
    <property type="entry name" value="XPG_1"/>
    <property type="match status" value="1"/>
</dbReference>